<dbReference type="EMBL" id="AP021858">
    <property type="protein sequence ID" value="BBO23641.1"/>
    <property type="molecule type" value="Genomic_DNA"/>
</dbReference>
<dbReference type="AlphaFoldDB" id="A0A809S9H3"/>
<dbReference type="SUPFAM" id="SSF53790">
    <property type="entry name" value="Tetrapyrrole methylase"/>
    <property type="match status" value="1"/>
</dbReference>
<keyword evidence="5" id="KW-0949">S-adenosyl-L-methionine</keyword>
<dbReference type="NCBIfam" id="TIGR00096">
    <property type="entry name" value="16S rRNA (cytidine(1402)-2'-O)-methyltransferase"/>
    <property type="match status" value="1"/>
</dbReference>
<name>A0A809S9H3_9BACT</name>
<dbReference type="KEGG" id="npy:NPRO_12360"/>
<keyword evidence="2" id="KW-0698">rRNA processing</keyword>
<dbReference type="Proteomes" id="UP000662873">
    <property type="component" value="Chromosome"/>
</dbReference>
<dbReference type="Gene3D" id="3.30.950.10">
    <property type="entry name" value="Methyltransferase, Cobalt-precorrin-4 Transmethylase, Domain 2"/>
    <property type="match status" value="1"/>
</dbReference>
<dbReference type="InterPro" id="IPR008189">
    <property type="entry name" value="rRNA_ssu_MeTfrase_I"/>
</dbReference>
<proteinExistence type="predicted"/>
<evidence type="ECO:0000256" key="3">
    <source>
        <dbReference type="ARBA" id="ARBA00022603"/>
    </source>
</evidence>
<dbReference type="PANTHER" id="PTHR46111">
    <property type="entry name" value="RIBOSOMAL RNA SMALL SUBUNIT METHYLTRANSFERASE I"/>
    <property type="match status" value="1"/>
</dbReference>
<dbReference type="InterPro" id="IPR000878">
    <property type="entry name" value="4pyrrol_Mease"/>
</dbReference>
<evidence type="ECO:0000256" key="1">
    <source>
        <dbReference type="ARBA" id="ARBA00022490"/>
    </source>
</evidence>
<reference evidence="7" key="1">
    <citation type="journal article" name="DNA Res.">
        <title>The physiological potential of anammox bacteria as revealed by their core genome structure.</title>
        <authorList>
            <person name="Okubo T."/>
            <person name="Toyoda A."/>
            <person name="Fukuhara K."/>
            <person name="Uchiyama I."/>
            <person name="Harigaya Y."/>
            <person name="Kuroiwa M."/>
            <person name="Suzuki T."/>
            <person name="Murakami Y."/>
            <person name="Suwa Y."/>
            <person name="Takami H."/>
        </authorList>
    </citation>
    <scope>NUCLEOTIDE SEQUENCE</scope>
    <source>
        <strain evidence="7">317325-2</strain>
    </source>
</reference>
<dbReference type="CDD" id="cd11648">
    <property type="entry name" value="RsmI"/>
    <property type="match status" value="1"/>
</dbReference>
<dbReference type="GO" id="GO:0032259">
    <property type="term" value="P:methylation"/>
    <property type="evidence" value="ECO:0007669"/>
    <property type="project" value="UniProtKB-KW"/>
</dbReference>
<feature type="domain" description="Tetrapyrrole methylase" evidence="6">
    <location>
        <begin position="6"/>
        <end position="205"/>
    </location>
</feature>
<evidence type="ECO:0000259" key="6">
    <source>
        <dbReference type="Pfam" id="PF00590"/>
    </source>
</evidence>
<accession>A0A809S9H3</accession>
<evidence type="ECO:0000256" key="2">
    <source>
        <dbReference type="ARBA" id="ARBA00022552"/>
    </source>
</evidence>
<gene>
    <name evidence="7" type="ORF">NPRO_12360</name>
</gene>
<organism evidence="7 8">
    <name type="scientific">Candidatus Nitrosymbiomonas proteolyticus</name>
    <dbReference type="NCBI Taxonomy" id="2608984"/>
    <lineage>
        <taxon>Bacteria</taxon>
        <taxon>Bacillati</taxon>
        <taxon>Armatimonadota</taxon>
        <taxon>Armatimonadota incertae sedis</taxon>
        <taxon>Candidatus Nitrosymbiomonas</taxon>
    </lineage>
</organism>
<dbReference type="GO" id="GO:0008168">
    <property type="term" value="F:methyltransferase activity"/>
    <property type="evidence" value="ECO:0007669"/>
    <property type="project" value="UniProtKB-KW"/>
</dbReference>
<dbReference type="InterPro" id="IPR014776">
    <property type="entry name" value="4pyrrole_Mease_sub2"/>
</dbReference>
<evidence type="ECO:0000256" key="5">
    <source>
        <dbReference type="ARBA" id="ARBA00022691"/>
    </source>
</evidence>
<evidence type="ECO:0000256" key="4">
    <source>
        <dbReference type="ARBA" id="ARBA00022679"/>
    </source>
</evidence>
<keyword evidence="3 7" id="KW-0489">Methyltransferase</keyword>
<dbReference type="Pfam" id="PF00590">
    <property type="entry name" value="TP_methylase"/>
    <property type="match status" value="1"/>
</dbReference>
<sequence length="232" mass="25179">MPNPGRLVLVCTPIGNLGDLSPRAAEALSLADFWLVEDTRVSGKLQAHLGLKKPMRVLNEHTTPAARGKFLDEVEAGACTALLTDAGAPTISDPGALLVDESWSRSIEVDAIPGPSAVIDALMLSGFFAQQFSFLGFLPRKPGPALKELSAFADSTHTLVLFESPFRAEKILSVAYEALGERRYAVCRELTKMHQQVYRNTLPALPKAGEVPAKGEFVIVVEGKRRNRNEDK</sequence>
<evidence type="ECO:0000313" key="8">
    <source>
        <dbReference type="Proteomes" id="UP000662873"/>
    </source>
</evidence>
<dbReference type="PIRSF" id="PIRSF005917">
    <property type="entry name" value="MTase_YraL"/>
    <property type="match status" value="1"/>
</dbReference>
<evidence type="ECO:0000313" key="7">
    <source>
        <dbReference type="EMBL" id="BBO23641.1"/>
    </source>
</evidence>
<keyword evidence="1" id="KW-0963">Cytoplasm</keyword>
<dbReference type="InterPro" id="IPR035996">
    <property type="entry name" value="4pyrrol_Methylase_sf"/>
</dbReference>
<dbReference type="GO" id="GO:0006364">
    <property type="term" value="P:rRNA processing"/>
    <property type="evidence" value="ECO:0007669"/>
    <property type="project" value="UniProtKB-KW"/>
</dbReference>
<protein>
    <submittedName>
        <fullName evidence="7">S-adenosylmethionine-dependent methyltransferase, YraL family</fullName>
    </submittedName>
</protein>
<dbReference type="PANTHER" id="PTHR46111:SF1">
    <property type="entry name" value="RIBOSOMAL RNA SMALL SUBUNIT METHYLTRANSFERASE I"/>
    <property type="match status" value="1"/>
</dbReference>
<keyword evidence="4 7" id="KW-0808">Transferase</keyword>
<dbReference type="Gene3D" id="3.40.1010.10">
    <property type="entry name" value="Cobalt-precorrin-4 Transmethylase, Domain 1"/>
    <property type="match status" value="1"/>
</dbReference>
<dbReference type="InterPro" id="IPR014777">
    <property type="entry name" value="4pyrrole_Mease_sub1"/>
</dbReference>